<feature type="repeat" description="TPR" evidence="3">
    <location>
        <begin position="9"/>
        <end position="42"/>
    </location>
</feature>
<dbReference type="InterPro" id="IPR011990">
    <property type="entry name" value="TPR-like_helical_dom_sf"/>
</dbReference>
<proteinExistence type="predicted"/>
<keyword evidence="5" id="KW-1185">Reference proteome</keyword>
<accession>A0A9W8JGY0</accession>
<feature type="non-terminal residue" evidence="4">
    <location>
        <position position="1"/>
    </location>
</feature>
<dbReference type="EMBL" id="JANBPK010000827">
    <property type="protein sequence ID" value="KAJ2930618.1"/>
    <property type="molecule type" value="Genomic_DNA"/>
</dbReference>
<keyword evidence="1" id="KW-0677">Repeat</keyword>
<dbReference type="Proteomes" id="UP001140091">
    <property type="component" value="Unassembled WGS sequence"/>
</dbReference>
<dbReference type="SUPFAM" id="SSF48452">
    <property type="entry name" value="TPR-like"/>
    <property type="match status" value="1"/>
</dbReference>
<dbReference type="SMART" id="SM00028">
    <property type="entry name" value="TPR"/>
    <property type="match status" value="3"/>
</dbReference>
<name>A0A9W8JGY0_9AGAR</name>
<protein>
    <recommendedName>
        <fullName evidence="6">Tetratricopeptide repeat protein</fullName>
    </recommendedName>
</protein>
<evidence type="ECO:0000256" key="3">
    <source>
        <dbReference type="PROSITE-ProRule" id="PRU00339"/>
    </source>
</evidence>
<dbReference type="GO" id="GO:0072380">
    <property type="term" value="C:TRC complex"/>
    <property type="evidence" value="ECO:0007669"/>
    <property type="project" value="TreeGrafter"/>
</dbReference>
<gene>
    <name evidence="4" type="ORF">H1R20_g6474</name>
</gene>
<dbReference type="OrthoDB" id="2423701at2759"/>
<dbReference type="GO" id="GO:0006620">
    <property type="term" value="P:post-translational protein targeting to endoplasmic reticulum membrane"/>
    <property type="evidence" value="ECO:0007669"/>
    <property type="project" value="TreeGrafter"/>
</dbReference>
<evidence type="ECO:0000256" key="2">
    <source>
        <dbReference type="ARBA" id="ARBA00022803"/>
    </source>
</evidence>
<dbReference type="GO" id="GO:0060090">
    <property type="term" value="F:molecular adaptor activity"/>
    <property type="evidence" value="ECO:0007669"/>
    <property type="project" value="TreeGrafter"/>
</dbReference>
<evidence type="ECO:0000313" key="5">
    <source>
        <dbReference type="Proteomes" id="UP001140091"/>
    </source>
</evidence>
<dbReference type="PANTHER" id="PTHR45831:SF2">
    <property type="entry name" value="LD24721P"/>
    <property type="match status" value="1"/>
</dbReference>
<dbReference type="PANTHER" id="PTHR45831">
    <property type="entry name" value="LD24721P"/>
    <property type="match status" value="1"/>
</dbReference>
<dbReference type="GO" id="GO:0016020">
    <property type="term" value="C:membrane"/>
    <property type="evidence" value="ECO:0007669"/>
    <property type="project" value="TreeGrafter"/>
</dbReference>
<sequence length="287" mass="32345">MTTRDSTEAERLKLLGTELYKKGDYQGAYDKLSEAIEKDPENAILYQNRGAVSMKKHEYLDAVWDAKKATSLDPKYAKAWARLAAAAQALGTWQECIYAWQQALDCLPKNNLTEDQKGDRKQWRTSLKKSLADQVKVESTVNTVSILDIQSGTMPWDVAWALSNSRMAERRPSSVFVLANAYTSFKEGMNYYKEAKFERDAQGREHYSGTPAVIRHLSEAVLVDPRVFHVTDGEFFEKIIKIASIEDEAAKGWLNTGGPAIIKKALLQRLEKDGFDAVRPSLTTTVR</sequence>
<dbReference type="Pfam" id="PF13414">
    <property type="entry name" value="TPR_11"/>
    <property type="match status" value="1"/>
</dbReference>
<organism evidence="4 5">
    <name type="scientific">Candolleomyces eurysporus</name>
    <dbReference type="NCBI Taxonomy" id="2828524"/>
    <lineage>
        <taxon>Eukaryota</taxon>
        <taxon>Fungi</taxon>
        <taxon>Dikarya</taxon>
        <taxon>Basidiomycota</taxon>
        <taxon>Agaricomycotina</taxon>
        <taxon>Agaricomycetes</taxon>
        <taxon>Agaricomycetidae</taxon>
        <taxon>Agaricales</taxon>
        <taxon>Agaricineae</taxon>
        <taxon>Psathyrellaceae</taxon>
        <taxon>Candolleomyces</taxon>
    </lineage>
</organism>
<dbReference type="AlphaFoldDB" id="A0A9W8JGY0"/>
<dbReference type="InterPro" id="IPR047150">
    <property type="entry name" value="SGT"/>
</dbReference>
<evidence type="ECO:0000256" key="1">
    <source>
        <dbReference type="ARBA" id="ARBA00022737"/>
    </source>
</evidence>
<reference evidence="4" key="1">
    <citation type="submission" date="2022-06" db="EMBL/GenBank/DDBJ databases">
        <title>Genome Sequence of Candolleomyces eurysporus.</title>
        <authorList>
            <person name="Buettner E."/>
        </authorList>
    </citation>
    <scope>NUCLEOTIDE SEQUENCE</scope>
    <source>
        <strain evidence="4">VTCC 930004</strain>
    </source>
</reference>
<dbReference type="InterPro" id="IPR019734">
    <property type="entry name" value="TPR_rpt"/>
</dbReference>
<evidence type="ECO:0008006" key="6">
    <source>
        <dbReference type="Google" id="ProtNLM"/>
    </source>
</evidence>
<keyword evidence="2 3" id="KW-0802">TPR repeat</keyword>
<dbReference type="PROSITE" id="PS50005">
    <property type="entry name" value="TPR"/>
    <property type="match status" value="1"/>
</dbReference>
<comment type="caution">
    <text evidence="4">The sequence shown here is derived from an EMBL/GenBank/DDBJ whole genome shotgun (WGS) entry which is preliminary data.</text>
</comment>
<evidence type="ECO:0000313" key="4">
    <source>
        <dbReference type="EMBL" id="KAJ2930618.1"/>
    </source>
</evidence>
<dbReference type="Gene3D" id="1.25.40.10">
    <property type="entry name" value="Tetratricopeptide repeat domain"/>
    <property type="match status" value="1"/>
</dbReference>